<proteinExistence type="predicted"/>
<dbReference type="AlphaFoldDB" id="A0AAD2HJ96"/>
<reference evidence="2" key="1">
    <citation type="submission" date="2023-11" db="EMBL/GenBank/DDBJ databases">
        <authorList>
            <person name="De Vega J J."/>
            <person name="De Vega J J."/>
        </authorList>
    </citation>
    <scope>NUCLEOTIDE SEQUENCE</scope>
</reference>
<evidence type="ECO:0000256" key="1">
    <source>
        <dbReference type="SAM" id="MobiDB-lite"/>
    </source>
</evidence>
<protein>
    <submittedName>
        <fullName evidence="2">Uncharacterized protein</fullName>
    </submittedName>
</protein>
<accession>A0AAD2HJ96</accession>
<organism evidence="2 3">
    <name type="scientific">Mycena citricolor</name>
    <dbReference type="NCBI Taxonomy" id="2018698"/>
    <lineage>
        <taxon>Eukaryota</taxon>
        <taxon>Fungi</taxon>
        <taxon>Dikarya</taxon>
        <taxon>Basidiomycota</taxon>
        <taxon>Agaricomycotina</taxon>
        <taxon>Agaricomycetes</taxon>
        <taxon>Agaricomycetidae</taxon>
        <taxon>Agaricales</taxon>
        <taxon>Marasmiineae</taxon>
        <taxon>Mycenaceae</taxon>
        <taxon>Mycena</taxon>
    </lineage>
</organism>
<comment type="caution">
    <text evidence="2">The sequence shown here is derived from an EMBL/GenBank/DDBJ whole genome shotgun (WGS) entry which is preliminary data.</text>
</comment>
<keyword evidence="3" id="KW-1185">Reference proteome</keyword>
<gene>
    <name evidence="2" type="ORF">MYCIT1_LOCUS23960</name>
</gene>
<sequence length="158" mass="17877">MSYALKYDQRRATVEATIALKEADNAEDIVTWKRMLELLELLGVGGMSEEEETSATIKGHKIKTYKIKLCVWREPAIADYMRMVDAQTTRFQALHNGTKSAPRVRDQTKGSRPPPKGLPKCLYKPDWLSSLTTKEVKELKVSKEAFALFVAATERMAI</sequence>
<evidence type="ECO:0000313" key="2">
    <source>
        <dbReference type="EMBL" id="CAK5275885.1"/>
    </source>
</evidence>
<dbReference type="Proteomes" id="UP001295794">
    <property type="component" value="Unassembled WGS sequence"/>
</dbReference>
<evidence type="ECO:0000313" key="3">
    <source>
        <dbReference type="Proteomes" id="UP001295794"/>
    </source>
</evidence>
<name>A0AAD2HJ96_9AGAR</name>
<dbReference type="EMBL" id="CAVNYO010000405">
    <property type="protein sequence ID" value="CAK5275885.1"/>
    <property type="molecule type" value="Genomic_DNA"/>
</dbReference>
<feature type="region of interest" description="Disordered" evidence="1">
    <location>
        <begin position="95"/>
        <end position="119"/>
    </location>
</feature>